<evidence type="ECO:0000256" key="2">
    <source>
        <dbReference type="ARBA" id="ARBA00022475"/>
    </source>
</evidence>
<feature type="transmembrane region" description="Helical" evidence="8">
    <location>
        <begin position="145"/>
        <end position="163"/>
    </location>
</feature>
<feature type="transmembrane region" description="Helical" evidence="8">
    <location>
        <begin position="68"/>
        <end position="86"/>
    </location>
</feature>
<keyword evidence="6 8" id="KW-1133">Transmembrane helix</keyword>
<dbReference type="PANTHER" id="PTHR33908">
    <property type="entry name" value="MANNOSYLTRANSFERASE YKCB-RELATED"/>
    <property type="match status" value="1"/>
</dbReference>
<dbReference type="Proteomes" id="UP000177596">
    <property type="component" value="Unassembled WGS sequence"/>
</dbReference>
<feature type="transmembrane region" description="Helical" evidence="8">
    <location>
        <begin position="93"/>
        <end position="113"/>
    </location>
</feature>
<keyword evidence="4" id="KW-0808">Transferase</keyword>
<evidence type="ECO:0000313" key="11">
    <source>
        <dbReference type="Proteomes" id="UP000177596"/>
    </source>
</evidence>
<feature type="transmembrane region" description="Helical" evidence="8">
    <location>
        <begin position="12"/>
        <end position="30"/>
    </location>
</feature>
<evidence type="ECO:0000313" key="10">
    <source>
        <dbReference type="EMBL" id="OGM88651.1"/>
    </source>
</evidence>
<protein>
    <recommendedName>
        <fullName evidence="9">Glycosyltransferase RgtA/B/C/D-like domain-containing protein</fullName>
    </recommendedName>
</protein>
<feature type="transmembrane region" description="Helical" evidence="8">
    <location>
        <begin position="119"/>
        <end position="138"/>
    </location>
</feature>
<dbReference type="InterPro" id="IPR038731">
    <property type="entry name" value="RgtA/B/C-like"/>
</dbReference>
<evidence type="ECO:0000256" key="5">
    <source>
        <dbReference type="ARBA" id="ARBA00022692"/>
    </source>
</evidence>
<name>A0A1F8DJ38_9BACT</name>
<keyword evidence="3" id="KW-0328">Glycosyltransferase</keyword>
<feature type="domain" description="Glycosyltransferase RgtA/B/C/D-like" evidence="9">
    <location>
        <begin position="97"/>
        <end position="225"/>
    </location>
</feature>
<gene>
    <name evidence="10" type="ORF">A2573_03530</name>
</gene>
<keyword evidence="5 8" id="KW-0812">Transmembrane</keyword>
<dbReference type="EMBL" id="MGIL01000007">
    <property type="protein sequence ID" value="OGM88651.1"/>
    <property type="molecule type" value="Genomic_DNA"/>
</dbReference>
<feature type="transmembrane region" description="Helical" evidence="8">
    <location>
        <begin position="324"/>
        <end position="340"/>
    </location>
</feature>
<dbReference type="AlphaFoldDB" id="A0A1F8DJ38"/>
<comment type="caution">
    <text evidence="10">The sequence shown here is derived from an EMBL/GenBank/DDBJ whole genome shotgun (WGS) entry which is preliminary data.</text>
</comment>
<evidence type="ECO:0000256" key="8">
    <source>
        <dbReference type="SAM" id="Phobius"/>
    </source>
</evidence>
<dbReference type="Pfam" id="PF13231">
    <property type="entry name" value="PMT_2"/>
    <property type="match status" value="1"/>
</dbReference>
<evidence type="ECO:0000256" key="7">
    <source>
        <dbReference type="ARBA" id="ARBA00023136"/>
    </source>
</evidence>
<dbReference type="GO" id="GO:0009103">
    <property type="term" value="P:lipopolysaccharide biosynthetic process"/>
    <property type="evidence" value="ECO:0007669"/>
    <property type="project" value="UniProtKB-ARBA"/>
</dbReference>
<reference evidence="10 11" key="1">
    <citation type="journal article" date="2016" name="Nat. Commun.">
        <title>Thousands of microbial genomes shed light on interconnected biogeochemical processes in an aquifer system.</title>
        <authorList>
            <person name="Anantharaman K."/>
            <person name="Brown C.T."/>
            <person name="Hug L.A."/>
            <person name="Sharon I."/>
            <person name="Castelle C.J."/>
            <person name="Probst A.J."/>
            <person name="Thomas B.C."/>
            <person name="Singh A."/>
            <person name="Wilkins M.J."/>
            <person name="Karaoz U."/>
            <person name="Brodie E.L."/>
            <person name="Williams K.H."/>
            <person name="Hubbard S.S."/>
            <person name="Banfield J.F."/>
        </authorList>
    </citation>
    <scope>NUCLEOTIDE SEQUENCE [LARGE SCALE GENOMIC DNA]</scope>
</reference>
<evidence type="ECO:0000256" key="3">
    <source>
        <dbReference type="ARBA" id="ARBA00022676"/>
    </source>
</evidence>
<accession>A0A1F8DJ38</accession>
<evidence type="ECO:0000256" key="6">
    <source>
        <dbReference type="ARBA" id="ARBA00022989"/>
    </source>
</evidence>
<sequence>MVGDGFEMKWKYLVPLFLIVVVYFLFRLGWPDTIEFGYDQPLLSSSVLNFINHPTFLNSFRYVSFNPWGYPSWGATQIFFWVPFLLITKDPIFISQLVVIFNLVGILTIFLIGKKFFSTTIGLVACLILAVHPWSIIFSRMIYEPTPVITLVAISMFLSFSVLENPKSWYISFLVTSWVFLFQVYVHTFSFILPSLALLIMNIRKISKKFLLIGIIFSVLLFLPAFNFFSEQSTGLSGLIKVSNKFIELRQVNPYGFGNIFYEFLGTLGGGRFRWQLGYGYDDFVKDFPFANTAESYEVITVLFLGLYHLVKLFIDKKIRVKRAFLFLWMIGPLWFLTLVKTPIALPRYFLLSLPAFSLLTAIFIEEMSDALKSLKPIMFFLPILVSGFWLILIVNYYNFIGSFNYPSGFLSSYSDVPYSFLKKSFDWVKSDAARKNFDGFIISNDTNYPLEIRLNTAQGYYWDNMLSNNFATGKIGHYLMYFSPLPKDVNTPIGQFGPYVVYEYLGSEVKN</sequence>
<dbReference type="GO" id="GO:0005886">
    <property type="term" value="C:plasma membrane"/>
    <property type="evidence" value="ECO:0007669"/>
    <property type="project" value="UniProtKB-SubCell"/>
</dbReference>
<organism evidence="10 11">
    <name type="scientific">Candidatus Woesebacteria bacterium RIFOXYD1_FULL_43_18</name>
    <dbReference type="NCBI Taxonomy" id="1802551"/>
    <lineage>
        <taxon>Bacteria</taxon>
        <taxon>Candidatus Woeseibacteriota</taxon>
    </lineage>
</organism>
<dbReference type="PANTHER" id="PTHR33908:SF11">
    <property type="entry name" value="MEMBRANE PROTEIN"/>
    <property type="match status" value="1"/>
</dbReference>
<dbReference type="InterPro" id="IPR050297">
    <property type="entry name" value="LipidA_mod_glycosyltrf_83"/>
</dbReference>
<evidence type="ECO:0000259" key="9">
    <source>
        <dbReference type="Pfam" id="PF13231"/>
    </source>
</evidence>
<feature type="transmembrane region" description="Helical" evidence="8">
    <location>
        <begin position="296"/>
        <end position="315"/>
    </location>
</feature>
<feature type="transmembrane region" description="Helical" evidence="8">
    <location>
        <begin position="377"/>
        <end position="398"/>
    </location>
</feature>
<proteinExistence type="predicted"/>
<feature type="transmembrane region" description="Helical" evidence="8">
    <location>
        <begin position="169"/>
        <end position="198"/>
    </location>
</feature>
<feature type="transmembrane region" description="Helical" evidence="8">
    <location>
        <begin position="210"/>
        <end position="229"/>
    </location>
</feature>
<evidence type="ECO:0000256" key="4">
    <source>
        <dbReference type="ARBA" id="ARBA00022679"/>
    </source>
</evidence>
<keyword evidence="2" id="KW-1003">Cell membrane</keyword>
<keyword evidence="7 8" id="KW-0472">Membrane</keyword>
<comment type="subcellular location">
    <subcellularLocation>
        <location evidence="1">Cell membrane</location>
        <topology evidence="1">Multi-pass membrane protein</topology>
    </subcellularLocation>
</comment>
<evidence type="ECO:0000256" key="1">
    <source>
        <dbReference type="ARBA" id="ARBA00004651"/>
    </source>
</evidence>
<dbReference type="GO" id="GO:0016763">
    <property type="term" value="F:pentosyltransferase activity"/>
    <property type="evidence" value="ECO:0007669"/>
    <property type="project" value="TreeGrafter"/>
</dbReference>